<dbReference type="AlphaFoldDB" id="A0AAW1WMC8"/>
<dbReference type="Proteomes" id="UP001457282">
    <property type="component" value="Unassembled WGS sequence"/>
</dbReference>
<name>A0AAW1WMC8_RUBAR</name>
<gene>
    <name evidence="1" type="ORF">M0R45_033527</name>
</gene>
<organism evidence="1 2">
    <name type="scientific">Rubus argutus</name>
    <name type="common">Southern blackberry</name>
    <dbReference type="NCBI Taxonomy" id="59490"/>
    <lineage>
        <taxon>Eukaryota</taxon>
        <taxon>Viridiplantae</taxon>
        <taxon>Streptophyta</taxon>
        <taxon>Embryophyta</taxon>
        <taxon>Tracheophyta</taxon>
        <taxon>Spermatophyta</taxon>
        <taxon>Magnoliopsida</taxon>
        <taxon>eudicotyledons</taxon>
        <taxon>Gunneridae</taxon>
        <taxon>Pentapetalae</taxon>
        <taxon>rosids</taxon>
        <taxon>fabids</taxon>
        <taxon>Rosales</taxon>
        <taxon>Rosaceae</taxon>
        <taxon>Rosoideae</taxon>
        <taxon>Rosoideae incertae sedis</taxon>
        <taxon>Rubus</taxon>
    </lineage>
</organism>
<dbReference type="EMBL" id="JBEDUW010000006">
    <property type="protein sequence ID" value="KAK9925195.1"/>
    <property type="molecule type" value="Genomic_DNA"/>
</dbReference>
<evidence type="ECO:0000313" key="2">
    <source>
        <dbReference type="Proteomes" id="UP001457282"/>
    </source>
</evidence>
<evidence type="ECO:0000313" key="1">
    <source>
        <dbReference type="EMBL" id="KAK9925195.1"/>
    </source>
</evidence>
<protein>
    <submittedName>
        <fullName evidence="1">Uncharacterized protein</fullName>
    </submittedName>
</protein>
<sequence>MAPVRIMHRVLGNDVDSSNAMLKFCYDYSYNSDGTFEDMKDYITHATYANGELRKAAGKVDSNYFTTTAARYCSFRATQAFDVLVGYELMARTSWRGALSLCGTVEQNAALGTAADLAEVPYFVGNSNNDRGEVGVGFPATFLTCYTKVYPILLAVEALYELTCFETVNVENPEEMNFLCRYLIQQDWDFTVTITGEQTASERRHINDIAKQHCVTVENYNESSSDNDDNNDD</sequence>
<proteinExistence type="predicted"/>
<comment type="caution">
    <text evidence="1">The sequence shown here is derived from an EMBL/GenBank/DDBJ whole genome shotgun (WGS) entry which is preliminary data.</text>
</comment>
<accession>A0AAW1WMC8</accession>
<keyword evidence="2" id="KW-1185">Reference proteome</keyword>
<reference evidence="1 2" key="1">
    <citation type="journal article" date="2023" name="G3 (Bethesda)">
        <title>A chromosome-length genome assembly and annotation of blackberry (Rubus argutus, cv. 'Hillquist').</title>
        <authorList>
            <person name="Bruna T."/>
            <person name="Aryal R."/>
            <person name="Dudchenko O."/>
            <person name="Sargent D.J."/>
            <person name="Mead D."/>
            <person name="Buti M."/>
            <person name="Cavallini A."/>
            <person name="Hytonen T."/>
            <person name="Andres J."/>
            <person name="Pham M."/>
            <person name="Weisz D."/>
            <person name="Mascagni F."/>
            <person name="Usai G."/>
            <person name="Natali L."/>
            <person name="Bassil N."/>
            <person name="Fernandez G.E."/>
            <person name="Lomsadze A."/>
            <person name="Armour M."/>
            <person name="Olukolu B."/>
            <person name="Poorten T."/>
            <person name="Britton C."/>
            <person name="Davik J."/>
            <person name="Ashrafi H."/>
            <person name="Aiden E.L."/>
            <person name="Borodovsky M."/>
            <person name="Worthington M."/>
        </authorList>
    </citation>
    <scope>NUCLEOTIDE SEQUENCE [LARGE SCALE GENOMIC DNA]</scope>
    <source>
        <strain evidence="1">PI 553951</strain>
    </source>
</reference>